<keyword evidence="2" id="KW-0732">Signal</keyword>
<evidence type="ECO:0000256" key="1">
    <source>
        <dbReference type="ARBA" id="ARBA00006987"/>
    </source>
</evidence>
<dbReference type="Proteomes" id="UP000215633">
    <property type="component" value="Unassembled WGS sequence"/>
</dbReference>
<feature type="signal peptide" evidence="2">
    <location>
        <begin position="1"/>
        <end position="24"/>
    </location>
</feature>
<dbReference type="Gene3D" id="3.40.190.10">
    <property type="entry name" value="Periplasmic binding protein-like II"/>
    <property type="match status" value="1"/>
</dbReference>
<proteinExistence type="inferred from homology"/>
<dbReference type="PANTHER" id="PTHR42928">
    <property type="entry name" value="TRICARBOXYLATE-BINDING PROTEIN"/>
    <property type="match status" value="1"/>
</dbReference>
<keyword evidence="4" id="KW-1185">Reference proteome</keyword>
<organism evidence="3 4">
    <name type="scientific">Bordetella genomosp. 2</name>
    <dbReference type="NCBI Taxonomy" id="1983456"/>
    <lineage>
        <taxon>Bacteria</taxon>
        <taxon>Pseudomonadati</taxon>
        <taxon>Pseudomonadota</taxon>
        <taxon>Betaproteobacteria</taxon>
        <taxon>Burkholderiales</taxon>
        <taxon>Alcaligenaceae</taxon>
        <taxon>Bordetella</taxon>
    </lineage>
</organism>
<protein>
    <submittedName>
        <fullName evidence="3">ABC transporter substrate-binding protein</fullName>
    </submittedName>
</protein>
<comment type="caution">
    <text evidence="3">The sequence shown here is derived from an EMBL/GenBank/DDBJ whole genome shotgun (WGS) entry which is preliminary data.</text>
</comment>
<evidence type="ECO:0000313" key="4">
    <source>
        <dbReference type="Proteomes" id="UP000215633"/>
    </source>
</evidence>
<evidence type="ECO:0000256" key="2">
    <source>
        <dbReference type="SAM" id="SignalP"/>
    </source>
</evidence>
<name>A0A261W8F6_9BORD</name>
<dbReference type="EMBL" id="NEVT01000002">
    <property type="protein sequence ID" value="OZI82655.1"/>
    <property type="molecule type" value="Genomic_DNA"/>
</dbReference>
<comment type="similarity">
    <text evidence="1">Belongs to the UPF0065 (bug) family.</text>
</comment>
<dbReference type="PIRSF" id="PIRSF017082">
    <property type="entry name" value="YflP"/>
    <property type="match status" value="1"/>
</dbReference>
<sequence>MAMRATIWRLAAAGAWLAASLALAGAGVAQTYPQRPVTLVTPFSVGGDADLAARNLAAVIQPYLGQPLVVMNRGGANGAIGSQYVKDAAPDGYTLLLARVGSQAILPALQPDLSYRWDDFTVLGLLELNPYVCAVPKGSPYRGLADLIDAIRARPGELNYATTGPATVLNLGPQLLFDVLGLPSTAAMPITYKGSGEATLAALSGEVDFVCTNYAPISGPLGDGRLRALVTTTPQRLDSLPDVPTAREAGFPQLEVITGWSALYGPPGMDPAAVRKWAGVLDGVSSSQAWRDGTRRLGSVPDVRAAGPTREFVKAQVETYRKLGSSAGISLK</sequence>
<accession>A0A261W8F6</accession>
<gene>
    <name evidence="3" type="ORF">CAL24_01950</name>
</gene>
<evidence type="ECO:0000313" key="3">
    <source>
        <dbReference type="EMBL" id="OZI82655.1"/>
    </source>
</evidence>
<dbReference type="Gene3D" id="3.40.190.150">
    <property type="entry name" value="Bordetella uptake gene, domain 1"/>
    <property type="match status" value="1"/>
</dbReference>
<feature type="chain" id="PRO_5012447228" evidence="2">
    <location>
        <begin position="25"/>
        <end position="332"/>
    </location>
</feature>
<dbReference type="Pfam" id="PF03401">
    <property type="entry name" value="TctC"/>
    <property type="match status" value="1"/>
</dbReference>
<dbReference type="AlphaFoldDB" id="A0A261W8F6"/>
<reference evidence="4" key="1">
    <citation type="submission" date="2017-05" db="EMBL/GenBank/DDBJ databases">
        <title>Complete and WGS of Bordetella genogroups.</title>
        <authorList>
            <person name="Spilker T."/>
            <person name="Lipuma J."/>
        </authorList>
    </citation>
    <scope>NUCLEOTIDE SEQUENCE [LARGE SCALE GENOMIC DNA]</scope>
    <source>
        <strain evidence="4">AU8256</strain>
    </source>
</reference>
<dbReference type="RefSeq" id="WP_094805581.1">
    <property type="nucleotide sequence ID" value="NZ_NEVT01000002.1"/>
</dbReference>
<dbReference type="InterPro" id="IPR005064">
    <property type="entry name" value="BUG"/>
</dbReference>
<dbReference type="InterPro" id="IPR042100">
    <property type="entry name" value="Bug_dom1"/>
</dbReference>
<dbReference type="CDD" id="cd07012">
    <property type="entry name" value="PBP2_Bug_TTT"/>
    <property type="match status" value="1"/>
</dbReference>
<dbReference type="PANTHER" id="PTHR42928:SF5">
    <property type="entry name" value="BLR1237 PROTEIN"/>
    <property type="match status" value="1"/>
</dbReference>